<keyword evidence="2" id="KW-1133">Transmembrane helix</keyword>
<organism>
    <name type="scientific">Branchiostoma floridae</name>
    <name type="common">Florida lancelet</name>
    <name type="synonym">Amphioxus</name>
    <dbReference type="NCBI Taxonomy" id="7739"/>
    <lineage>
        <taxon>Eukaryota</taxon>
        <taxon>Metazoa</taxon>
        <taxon>Chordata</taxon>
        <taxon>Cephalochordata</taxon>
        <taxon>Leptocardii</taxon>
        <taxon>Amphioxiformes</taxon>
        <taxon>Branchiostomatidae</taxon>
        <taxon>Branchiostoma</taxon>
    </lineage>
</organism>
<evidence type="ECO:0000256" key="2">
    <source>
        <dbReference type="SAM" id="Phobius"/>
    </source>
</evidence>
<keyword evidence="2" id="KW-0472">Membrane</keyword>
<accession>C3ZNE6</accession>
<sequence length="248" mass="26587">MTFFATPGVVISIMVGCLIAFGFLFLCAYSVHRVFCVRPAALVAVGPEDESDDTPDDELCEITITVDEENEGRDKSCQVAIIDGQSGEVLTGFGTGELAPTPESETLSSPCEPAGPKTYIELKKAADGGFIMKEHVVYPEGVAEGKKDSSKTSNDEAKGEDILRRTVAVQTPSFRLTDGFGLDTPCASAVRSREDQDDSSSATEKTCVLSRSQSQDVLDPGVLQTNCQKLCESPLNGEVIGLRERLHN</sequence>
<name>C3ZNE6_BRAFL</name>
<reference evidence="3" key="1">
    <citation type="journal article" date="2008" name="Nature">
        <title>The amphioxus genome and the evolution of the chordate karyotype.</title>
        <authorList>
            <consortium name="US DOE Joint Genome Institute (JGI-PGF)"/>
            <person name="Putnam N.H."/>
            <person name="Butts T."/>
            <person name="Ferrier D.E.K."/>
            <person name="Furlong R.F."/>
            <person name="Hellsten U."/>
            <person name="Kawashima T."/>
            <person name="Robinson-Rechavi M."/>
            <person name="Shoguchi E."/>
            <person name="Terry A."/>
            <person name="Yu J.-K."/>
            <person name="Benito-Gutierrez E.L."/>
            <person name="Dubchak I."/>
            <person name="Garcia-Fernandez J."/>
            <person name="Gibson-Brown J.J."/>
            <person name="Grigoriev I.V."/>
            <person name="Horton A.C."/>
            <person name="de Jong P.J."/>
            <person name="Jurka J."/>
            <person name="Kapitonov V.V."/>
            <person name="Kohara Y."/>
            <person name="Kuroki Y."/>
            <person name="Lindquist E."/>
            <person name="Lucas S."/>
            <person name="Osoegawa K."/>
            <person name="Pennacchio L.A."/>
            <person name="Salamov A.A."/>
            <person name="Satou Y."/>
            <person name="Sauka-Spengler T."/>
            <person name="Schmutz J."/>
            <person name="Shin-I T."/>
            <person name="Toyoda A."/>
            <person name="Bronner-Fraser M."/>
            <person name="Fujiyama A."/>
            <person name="Holland L.Z."/>
            <person name="Holland P.W.H."/>
            <person name="Satoh N."/>
            <person name="Rokhsar D.S."/>
        </authorList>
    </citation>
    <scope>NUCLEOTIDE SEQUENCE [LARGE SCALE GENOMIC DNA]</scope>
    <source>
        <strain evidence="3">S238N-H82</strain>
        <tissue evidence="3">Testes</tissue>
    </source>
</reference>
<evidence type="ECO:0000256" key="1">
    <source>
        <dbReference type="SAM" id="MobiDB-lite"/>
    </source>
</evidence>
<keyword evidence="2" id="KW-0812">Transmembrane</keyword>
<dbReference type="EMBL" id="GG666651">
    <property type="protein sequence ID" value="EEN45899.1"/>
    <property type="molecule type" value="Genomic_DNA"/>
</dbReference>
<dbReference type="InParanoid" id="C3ZNE6"/>
<feature type="region of interest" description="Disordered" evidence="1">
    <location>
        <begin position="188"/>
        <end position="207"/>
    </location>
</feature>
<gene>
    <name evidence="3" type="ORF">BRAFLDRAFT_81983</name>
</gene>
<proteinExistence type="predicted"/>
<dbReference type="AlphaFoldDB" id="C3ZNE6"/>
<feature type="transmembrane region" description="Helical" evidence="2">
    <location>
        <begin position="6"/>
        <end position="29"/>
    </location>
</feature>
<evidence type="ECO:0000313" key="3">
    <source>
        <dbReference type="EMBL" id="EEN45899.1"/>
    </source>
</evidence>
<protein>
    <submittedName>
        <fullName evidence="3">Uncharacterized protein</fullName>
    </submittedName>
</protein>